<dbReference type="SMART" id="SM00220">
    <property type="entry name" value="S_TKc"/>
    <property type="match status" value="1"/>
</dbReference>
<feature type="domain" description="Protein kinase" evidence="1">
    <location>
        <begin position="115"/>
        <end position="427"/>
    </location>
</feature>
<feature type="non-terminal residue" evidence="2">
    <location>
        <position position="488"/>
    </location>
</feature>
<dbReference type="Gene3D" id="1.10.510.10">
    <property type="entry name" value="Transferase(Phosphotransferase) domain 1"/>
    <property type="match status" value="1"/>
</dbReference>
<dbReference type="PROSITE" id="PS50011">
    <property type="entry name" value="PROTEIN_KINASE_DOM"/>
    <property type="match status" value="1"/>
</dbReference>
<sequence>MDYITTLQFLIKKVKHMGIANILKTYGLTRSAEKIEELQSYYKSMDIDVSNREIEDFVIKEIECEKNIKNTPEMEVECQKSNDLQKYGIRGNYYGCKKTLEQISENYYLLLDNHYEIKDFFGGGKSGAFVFKVVDKKTQRLCVLKLYALGLTPGRIQDRDLREIFTSCVLSGTSGFPTVYNYGKTPYNPTSAFWKPFTEKYIKCVSQENRLKNHELYNDVYFIVTSLSQGKLLKDIDLYSLNFHELLGILYQLCVIFENANKKIPGFVHDDIHPGNIFVDSDDVYKYTAVYGYSISPKINIIDFDLAISNEFPTHLIKSKQVLGDYYIYLDLFLFLNKWIGVSNSLYILEATSENYIAPSNADIRTWYIYKILIECIILYKINNPTEIIKNQALNPKKVKNILKRVISYNKQNKCDDFSICKNIEYFKIKFFKQWNHIVMDAFKTIIGAETGAEKSENKERKRITSNIIDRIFLRKLEGILSESTITD</sequence>
<gene>
    <name evidence="2" type="ORF">Homavirus32_1</name>
</gene>
<dbReference type="EMBL" id="MK072363">
    <property type="protein sequence ID" value="AYV82333.1"/>
    <property type="molecule type" value="Genomic_DNA"/>
</dbReference>
<dbReference type="GO" id="GO:0005524">
    <property type="term" value="F:ATP binding"/>
    <property type="evidence" value="ECO:0007669"/>
    <property type="project" value="InterPro"/>
</dbReference>
<keyword evidence="2" id="KW-0808">Transferase</keyword>
<dbReference type="SUPFAM" id="SSF56112">
    <property type="entry name" value="Protein kinase-like (PK-like)"/>
    <property type="match status" value="1"/>
</dbReference>
<dbReference type="InterPro" id="IPR011009">
    <property type="entry name" value="Kinase-like_dom_sf"/>
</dbReference>
<keyword evidence="2" id="KW-0418">Kinase</keyword>
<name>A0A3G5A937_9VIRU</name>
<evidence type="ECO:0000313" key="2">
    <source>
        <dbReference type="EMBL" id="AYV82333.1"/>
    </source>
</evidence>
<evidence type="ECO:0000259" key="1">
    <source>
        <dbReference type="PROSITE" id="PS50011"/>
    </source>
</evidence>
<organism evidence="2">
    <name type="scientific">Homavirus sp</name>
    <dbReference type="NCBI Taxonomy" id="2487769"/>
    <lineage>
        <taxon>Viruses</taxon>
        <taxon>Varidnaviria</taxon>
        <taxon>Bamfordvirae</taxon>
        <taxon>Nucleocytoviricota</taxon>
        <taxon>Megaviricetes</taxon>
        <taxon>Imitervirales</taxon>
        <taxon>Mimiviridae</taxon>
        <taxon>Klosneuvirinae</taxon>
    </lineage>
</organism>
<protein>
    <submittedName>
        <fullName evidence="2">Serine/threonine protein kinase</fullName>
    </submittedName>
</protein>
<dbReference type="InterPro" id="IPR000719">
    <property type="entry name" value="Prot_kinase_dom"/>
</dbReference>
<proteinExistence type="predicted"/>
<reference evidence="2" key="1">
    <citation type="submission" date="2018-10" db="EMBL/GenBank/DDBJ databases">
        <title>Hidden diversity of soil giant viruses.</title>
        <authorList>
            <person name="Schulz F."/>
            <person name="Alteio L."/>
            <person name="Goudeau D."/>
            <person name="Ryan E.M."/>
            <person name="Malmstrom R.R."/>
            <person name="Blanchard J."/>
            <person name="Woyke T."/>
        </authorList>
    </citation>
    <scope>NUCLEOTIDE SEQUENCE</scope>
    <source>
        <strain evidence="2">HOV1</strain>
    </source>
</reference>
<accession>A0A3G5A937</accession>
<keyword evidence="2" id="KW-0723">Serine/threonine-protein kinase</keyword>
<dbReference type="GO" id="GO:0004674">
    <property type="term" value="F:protein serine/threonine kinase activity"/>
    <property type="evidence" value="ECO:0007669"/>
    <property type="project" value="UniProtKB-KW"/>
</dbReference>